<dbReference type="Proteomes" id="UP000837857">
    <property type="component" value="Chromosome 9"/>
</dbReference>
<proteinExistence type="predicted"/>
<reference evidence="1" key="1">
    <citation type="submission" date="2022-03" db="EMBL/GenBank/DDBJ databases">
        <authorList>
            <person name="Martin H S."/>
        </authorList>
    </citation>
    <scope>NUCLEOTIDE SEQUENCE</scope>
</reference>
<dbReference type="EMBL" id="OW152821">
    <property type="protein sequence ID" value="CAH2077305.1"/>
    <property type="molecule type" value="Genomic_DNA"/>
</dbReference>
<gene>
    <name evidence="1" type="ORF">IPOD504_LOCUS17646</name>
</gene>
<organism evidence="1 2">
    <name type="scientific">Iphiclides podalirius</name>
    <name type="common">scarce swallowtail</name>
    <dbReference type="NCBI Taxonomy" id="110791"/>
    <lineage>
        <taxon>Eukaryota</taxon>
        <taxon>Metazoa</taxon>
        <taxon>Ecdysozoa</taxon>
        <taxon>Arthropoda</taxon>
        <taxon>Hexapoda</taxon>
        <taxon>Insecta</taxon>
        <taxon>Pterygota</taxon>
        <taxon>Neoptera</taxon>
        <taxon>Endopterygota</taxon>
        <taxon>Lepidoptera</taxon>
        <taxon>Glossata</taxon>
        <taxon>Ditrysia</taxon>
        <taxon>Papilionoidea</taxon>
        <taxon>Papilionidae</taxon>
        <taxon>Papilioninae</taxon>
        <taxon>Iphiclides</taxon>
    </lineage>
</organism>
<keyword evidence="2" id="KW-1185">Reference proteome</keyword>
<accession>A0ABN8J9Z7</accession>
<sequence>MLRCCVVQRCSVGAGGGRGAVSAIAHVINDLNTGVRRRGAGSIPVIDSTSRRRNETIHESGAADIVGAFL</sequence>
<feature type="non-terminal residue" evidence="1">
    <location>
        <position position="70"/>
    </location>
</feature>
<evidence type="ECO:0000313" key="1">
    <source>
        <dbReference type="EMBL" id="CAH2077305.1"/>
    </source>
</evidence>
<evidence type="ECO:0000313" key="2">
    <source>
        <dbReference type="Proteomes" id="UP000837857"/>
    </source>
</evidence>
<name>A0ABN8J9Z7_9NEOP</name>
<protein>
    <submittedName>
        <fullName evidence="1">Uncharacterized protein</fullName>
    </submittedName>
</protein>